<name>A0AAV2G706_9ROSI</name>
<dbReference type="Proteomes" id="UP001497516">
    <property type="component" value="Chromosome 8"/>
</dbReference>
<gene>
    <name evidence="2" type="ORF">LTRI10_LOCUS46157</name>
</gene>
<evidence type="ECO:0000313" key="2">
    <source>
        <dbReference type="EMBL" id="CAL1406431.1"/>
    </source>
</evidence>
<evidence type="ECO:0000256" key="1">
    <source>
        <dbReference type="SAM" id="MobiDB-lite"/>
    </source>
</evidence>
<keyword evidence="3" id="KW-1185">Reference proteome</keyword>
<accession>A0AAV2G706</accession>
<evidence type="ECO:0000313" key="3">
    <source>
        <dbReference type="Proteomes" id="UP001497516"/>
    </source>
</evidence>
<proteinExistence type="predicted"/>
<reference evidence="2 3" key="1">
    <citation type="submission" date="2024-04" db="EMBL/GenBank/DDBJ databases">
        <authorList>
            <person name="Fracassetti M."/>
        </authorList>
    </citation>
    <scope>NUCLEOTIDE SEQUENCE [LARGE SCALE GENOMIC DNA]</scope>
</reference>
<dbReference type="AlphaFoldDB" id="A0AAV2G706"/>
<organism evidence="2 3">
    <name type="scientific">Linum trigynum</name>
    <dbReference type="NCBI Taxonomy" id="586398"/>
    <lineage>
        <taxon>Eukaryota</taxon>
        <taxon>Viridiplantae</taxon>
        <taxon>Streptophyta</taxon>
        <taxon>Embryophyta</taxon>
        <taxon>Tracheophyta</taxon>
        <taxon>Spermatophyta</taxon>
        <taxon>Magnoliopsida</taxon>
        <taxon>eudicotyledons</taxon>
        <taxon>Gunneridae</taxon>
        <taxon>Pentapetalae</taxon>
        <taxon>rosids</taxon>
        <taxon>fabids</taxon>
        <taxon>Malpighiales</taxon>
        <taxon>Linaceae</taxon>
        <taxon>Linum</taxon>
    </lineage>
</organism>
<sequence length="111" mass="11542">MTDTSAGDGPGEIMLYSVRVVLDSISLNNLTQYEQPPALAGANDDDDGGVGMDNGEGEKDTHDIKEDVVAAGYGSADDAVHHSSAPSASEVLLLALSFFLLKFLSVLTGIE</sequence>
<dbReference type="EMBL" id="OZ034821">
    <property type="protein sequence ID" value="CAL1406431.1"/>
    <property type="molecule type" value="Genomic_DNA"/>
</dbReference>
<feature type="compositionally biased region" description="Basic and acidic residues" evidence="1">
    <location>
        <begin position="56"/>
        <end position="65"/>
    </location>
</feature>
<feature type="region of interest" description="Disordered" evidence="1">
    <location>
        <begin position="36"/>
        <end position="65"/>
    </location>
</feature>
<protein>
    <submittedName>
        <fullName evidence="2">Uncharacterized protein</fullName>
    </submittedName>
</protein>